<keyword evidence="4" id="KW-1185">Reference proteome</keyword>
<accession>A0A8K0D3A1</accession>
<feature type="domain" description="Peptidase M12B" evidence="2">
    <location>
        <begin position="142"/>
        <end position="308"/>
    </location>
</feature>
<dbReference type="InterPro" id="IPR001590">
    <property type="entry name" value="Peptidase_M12B"/>
</dbReference>
<evidence type="ECO:0000259" key="2">
    <source>
        <dbReference type="PROSITE" id="PS50215"/>
    </source>
</evidence>
<dbReference type="AlphaFoldDB" id="A0A8K0D3A1"/>
<dbReference type="Gene3D" id="3.40.390.10">
    <property type="entry name" value="Collagenase (Catalytic Domain)"/>
    <property type="match status" value="1"/>
</dbReference>
<dbReference type="GO" id="GO:0006508">
    <property type="term" value="P:proteolysis"/>
    <property type="evidence" value="ECO:0007669"/>
    <property type="project" value="InterPro"/>
</dbReference>
<dbReference type="PANTHER" id="PTHR11905:SF256">
    <property type="entry name" value="PEPTIDASE M12B DOMAIN-CONTAINING PROTEIN"/>
    <property type="match status" value="1"/>
</dbReference>
<evidence type="ECO:0000313" key="3">
    <source>
        <dbReference type="EMBL" id="KAF2893935.1"/>
    </source>
</evidence>
<sequence>MVHYIIPIADKKHYLQLLLSTAAMLSPSVVITVHDDKGISQREVRKLGNSPCHYTGAVMRQEDSQAALPTCYGFSGYTRTNRGYFIIEPVAGYNLLSENEHPHLLFQHDKNPPVMKTNCITTGNLAKILAKKKPPKNTTSGLHIEAMVVLNKILLDYHKEINVENYALTVFNMAHHLYHDAPLGVNINLAIVRMIRLEEEENRLNLAVNRNVRKTLQFLRDWQQKMNPSDDTHPNHHDVAVFLTRIDICGDDRNCGILGASVLAGICESKQQAALCKNNGLCPGFVIVHEVADAMGIPHDTPTESGTCLYDPPTDYSFEMPDILPGIVYRRDFQILRPNAALCDTGIKCQNLICYMEDKGVVEGEPFIHKGIANDSKTKLLDIPVGAVNIKIEETKPSEAKIEVGSKDGKVMYIQWETYGLVPKRG</sequence>
<dbReference type="SUPFAM" id="SSF55486">
    <property type="entry name" value="Metalloproteases ('zincins'), catalytic domain"/>
    <property type="match status" value="1"/>
</dbReference>
<dbReference type="InterPro" id="IPR024079">
    <property type="entry name" value="MetalloPept_cat_dom_sf"/>
</dbReference>
<organism evidence="3 4">
    <name type="scientific">Ignelater luminosus</name>
    <name type="common">Cucubano</name>
    <name type="synonym">Pyrophorus luminosus</name>
    <dbReference type="NCBI Taxonomy" id="2038154"/>
    <lineage>
        <taxon>Eukaryota</taxon>
        <taxon>Metazoa</taxon>
        <taxon>Ecdysozoa</taxon>
        <taxon>Arthropoda</taxon>
        <taxon>Hexapoda</taxon>
        <taxon>Insecta</taxon>
        <taxon>Pterygota</taxon>
        <taxon>Neoptera</taxon>
        <taxon>Endopterygota</taxon>
        <taxon>Coleoptera</taxon>
        <taxon>Polyphaga</taxon>
        <taxon>Elateriformia</taxon>
        <taxon>Elateroidea</taxon>
        <taxon>Elateridae</taxon>
        <taxon>Agrypninae</taxon>
        <taxon>Pyrophorini</taxon>
        <taxon>Ignelater</taxon>
    </lineage>
</organism>
<dbReference type="EMBL" id="VTPC01007529">
    <property type="protein sequence ID" value="KAF2893935.1"/>
    <property type="molecule type" value="Genomic_DNA"/>
</dbReference>
<dbReference type="PROSITE" id="PS50215">
    <property type="entry name" value="ADAM_MEPRO"/>
    <property type="match status" value="1"/>
</dbReference>
<reference evidence="3" key="1">
    <citation type="submission" date="2019-08" db="EMBL/GenBank/DDBJ databases">
        <title>The genome of the North American firefly Photinus pyralis.</title>
        <authorList>
            <consortium name="Photinus pyralis genome working group"/>
            <person name="Fallon T.R."/>
            <person name="Sander Lower S.E."/>
            <person name="Weng J.-K."/>
        </authorList>
    </citation>
    <scope>NUCLEOTIDE SEQUENCE</scope>
    <source>
        <strain evidence="3">TRF0915ILg1</strain>
        <tissue evidence="3">Whole body</tissue>
    </source>
</reference>
<comment type="caution">
    <text evidence="1">Lacks conserved residue(s) required for the propagation of feature annotation.</text>
</comment>
<dbReference type="PANTHER" id="PTHR11905">
    <property type="entry name" value="ADAM A DISINTEGRIN AND METALLOPROTEASE DOMAIN"/>
    <property type="match status" value="1"/>
</dbReference>
<dbReference type="GO" id="GO:0004222">
    <property type="term" value="F:metalloendopeptidase activity"/>
    <property type="evidence" value="ECO:0007669"/>
    <property type="project" value="InterPro"/>
</dbReference>
<dbReference type="OrthoDB" id="412680at2759"/>
<name>A0A8K0D3A1_IGNLU</name>
<dbReference type="Proteomes" id="UP000801492">
    <property type="component" value="Unassembled WGS sequence"/>
</dbReference>
<comment type="caution">
    <text evidence="3">The sequence shown here is derived from an EMBL/GenBank/DDBJ whole genome shotgun (WGS) entry which is preliminary data.</text>
</comment>
<evidence type="ECO:0000256" key="1">
    <source>
        <dbReference type="PROSITE-ProRule" id="PRU00276"/>
    </source>
</evidence>
<feature type="active site" evidence="1">
    <location>
        <position position="290"/>
    </location>
</feature>
<evidence type="ECO:0000313" key="4">
    <source>
        <dbReference type="Proteomes" id="UP000801492"/>
    </source>
</evidence>
<proteinExistence type="predicted"/>
<dbReference type="Pfam" id="PF01421">
    <property type="entry name" value="Reprolysin"/>
    <property type="match status" value="1"/>
</dbReference>
<protein>
    <recommendedName>
        <fullName evidence="2">Peptidase M12B domain-containing protein</fullName>
    </recommendedName>
</protein>
<gene>
    <name evidence="3" type="ORF">ILUMI_12237</name>
</gene>